<comment type="caution">
    <text evidence="3">The sequence shown here is derived from an EMBL/GenBank/DDBJ whole genome shotgun (WGS) entry which is preliminary data.</text>
</comment>
<gene>
    <name evidence="3" type="primary">g1373</name>
    <name evidence="3" type="ORF">VP750_LOCUS1184</name>
</gene>
<accession>A0ABP1FLN0</accession>
<keyword evidence="2" id="KW-0812">Transmembrane</keyword>
<dbReference type="EMBL" id="CAXHTA020000002">
    <property type="protein sequence ID" value="CAL5219525.1"/>
    <property type="molecule type" value="Genomic_DNA"/>
</dbReference>
<evidence type="ECO:0000313" key="4">
    <source>
        <dbReference type="Proteomes" id="UP001497392"/>
    </source>
</evidence>
<keyword evidence="4" id="KW-1185">Reference proteome</keyword>
<proteinExistence type="predicted"/>
<feature type="transmembrane region" description="Helical" evidence="2">
    <location>
        <begin position="192"/>
        <end position="213"/>
    </location>
</feature>
<evidence type="ECO:0000256" key="1">
    <source>
        <dbReference type="SAM" id="MobiDB-lite"/>
    </source>
</evidence>
<feature type="compositionally biased region" description="Low complexity" evidence="1">
    <location>
        <begin position="139"/>
        <end position="153"/>
    </location>
</feature>
<sequence>MDIFWQGIDAARRLSATSYRQSRRFPVRQRRNILVRADDEGPLGSGKLGPTVQDDYEGAFDEGAAQVQRLLSRDRKELTGIEDIGQGFQAEFDENVPEKEVKQPQKNGAKPAAAKASSFSSSKPATPFGKVGGNSPFGAPSKPKVKASSAAKPFTGAGNQNLFKEMDNLSPFMQPEQMEEKPWWQNISLGQVLIVLSFTLIIGLMIGTFTVVYKVGGIRFNE</sequence>
<organism evidence="3 4">
    <name type="scientific">Coccomyxa viridis</name>
    <dbReference type="NCBI Taxonomy" id="1274662"/>
    <lineage>
        <taxon>Eukaryota</taxon>
        <taxon>Viridiplantae</taxon>
        <taxon>Chlorophyta</taxon>
        <taxon>core chlorophytes</taxon>
        <taxon>Trebouxiophyceae</taxon>
        <taxon>Trebouxiophyceae incertae sedis</taxon>
        <taxon>Coccomyxaceae</taxon>
        <taxon>Coccomyxa</taxon>
    </lineage>
</organism>
<keyword evidence="2" id="KW-1133">Transmembrane helix</keyword>
<protein>
    <submittedName>
        <fullName evidence="3">G1373 protein</fullName>
    </submittedName>
</protein>
<feature type="region of interest" description="Disordered" evidence="1">
    <location>
        <begin position="89"/>
        <end position="159"/>
    </location>
</feature>
<reference evidence="3 4" key="1">
    <citation type="submission" date="2024-06" db="EMBL/GenBank/DDBJ databases">
        <authorList>
            <person name="Kraege A."/>
            <person name="Thomma B."/>
        </authorList>
    </citation>
    <scope>NUCLEOTIDE SEQUENCE [LARGE SCALE GENOMIC DNA]</scope>
</reference>
<feature type="compositionally biased region" description="Low complexity" evidence="1">
    <location>
        <begin position="109"/>
        <end position="125"/>
    </location>
</feature>
<evidence type="ECO:0000256" key="2">
    <source>
        <dbReference type="SAM" id="Phobius"/>
    </source>
</evidence>
<evidence type="ECO:0000313" key="3">
    <source>
        <dbReference type="EMBL" id="CAL5219525.1"/>
    </source>
</evidence>
<keyword evidence="2" id="KW-0472">Membrane</keyword>
<dbReference type="Proteomes" id="UP001497392">
    <property type="component" value="Unassembled WGS sequence"/>
</dbReference>
<name>A0ABP1FLN0_9CHLO</name>